<dbReference type="EMBL" id="GISG01075352">
    <property type="protein sequence ID" value="MBA4630851.1"/>
    <property type="molecule type" value="Transcribed_RNA"/>
</dbReference>
<feature type="region of interest" description="Disordered" evidence="1">
    <location>
        <begin position="1"/>
        <end position="70"/>
    </location>
</feature>
<protein>
    <submittedName>
        <fullName evidence="2">Uncharacterized protein</fullName>
    </submittedName>
</protein>
<dbReference type="EMBL" id="GISG01075351">
    <property type="protein sequence ID" value="MBA4630850.1"/>
    <property type="molecule type" value="Transcribed_RNA"/>
</dbReference>
<reference evidence="2" key="2">
    <citation type="submission" date="2020-07" db="EMBL/GenBank/DDBJ databases">
        <authorList>
            <person name="Vera ALvarez R."/>
            <person name="Arias-Moreno D.M."/>
            <person name="Jimenez-Jacinto V."/>
            <person name="Jimenez-Bremont J.F."/>
            <person name="Swaminathan K."/>
            <person name="Moose S.P."/>
            <person name="Guerrero-Gonzalez M.L."/>
            <person name="Marino-Ramirez L."/>
            <person name="Landsman D."/>
            <person name="Rodriguez-Kessler M."/>
            <person name="Delgado-Sanchez P."/>
        </authorList>
    </citation>
    <scope>NUCLEOTIDE SEQUENCE</scope>
    <source>
        <tissue evidence="2">Cladode</tissue>
    </source>
</reference>
<dbReference type="EMBL" id="GISG01075353">
    <property type="protein sequence ID" value="MBA4630852.1"/>
    <property type="molecule type" value="Transcribed_RNA"/>
</dbReference>
<evidence type="ECO:0000256" key="1">
    <source>
        <dbReference type="SAM" id="MobiDB-lite"/>
    </source>
</evidence>
<reference evidence="2" key="1">
    <citation type="journal article" date="2013" name="J. Plant Res.">
        <title>Effect of fungi and light on seed germination of three Opuntia species from semiarid lands of central Mexico.</title>
        <authorList>
            <person name="Delgado-Sanchez P."/>
            <person name="Jimenez-Bremont J.F."/>
            <person name="Guerrero-Gonzalez Mde L."/>
            <person name="Flores J."/>
        </authorList>
    </citation>
    <scope>NUCLEOTIDE SEQUENCE</scope>
    <source>
        <tissue evidence="2">Cladode</tissue>
    </source>
</reference>
<dbReference type="AlphaFoldDB" id="A0A7C8YZW6"/>
<name>A0A7C8YZW6_OPUST</name>
<dbReference type="EMBL" id="GISG01075355">
    <property type="protein sequence ID" value="MBA4630853.1"/>
    <property type="molecule type" value="Transcribed_RNA"/>
</dbReference>
<sequence>MLNRNSLPKTLHQKASPRHSWRNRINSREITKLRRDSHRQGRTTTHGRSCTKSTGGRASKNDHNKAVPVHPGLHPCVVSASCARPWGPVLAIIFLCFVFLDA</sequence>
<evidence type="ECO:0000313" key="2">
    <source>
        <dbReference type="EMBL" id="MBA4630852.1"/>
    </source>
</evidence>
<feature type="compositionally biased region" description="Polar residues" evidence="1">
    <location>
        <begin position="42"/>
        <end position="56"/>
    </location>
</feature>
<organism evidence="2">
    <name type="scientific">Opuntia streptacantha</name>
    <name type="common">Prickly pear cactus</name>
    <name type="synonym">Opuntia cardona</name>
    <dbReference type="NCBI Taxonomy" id="393608"/>
    <lineage>
        <taxon>Eukaryota</taxon>
        <taxon>Viridiplantae</taxon>
        <taxon>Streptophyta</taxon>
        <taxon>Embryophyta</taxon>
        <taxon>Tracheophyta</taxon>
        <taxon>Spermatophyta</taxon>
        <taxon>Magnoliopsida</taxon>
        <taxon>eudicotyledons</taxon>
        <taxon>Gunneridae</taxon>
        <taxon>Pentapetalae</taxon>
        <taxon>Caryophyllales</taxon>
        <taxon>Cactineae</taxon>
        <taxon>Cactaceae</taxon>
        <taxon>Opuntioideae</taxon>
        <taxon>Opuntia</taxon>
    </lineage>
</organism>
<accession>A0A7C8YZW6</accession>
<proteinExistence type="predicted"/>
<feature type="compositionally biased region" description="Basic residues" evidence="1">
    <location>
        <begin position="11"/>
        <end position="22"/>
    </location>
</feature>